<reference evidence="2 3" key="1">
    <citation type="submission" date="2017-11" db="EMBL/GenBank/DDBJ databases">
        <title>Draft genome sequence of environmental isolate Aeromonas lusitania sp. nov. MDC 2473.</title>
        <authorList>
            <person name="Colston S.M."/>
            <person name="Navarro A."/>
            <person name="Martinez-Murcia A.J."/>
            <person name="Graf J."/>
        </authorList>
    </citation>
    <scope>NUCLEOTIDE SEQUENCE [LARGE SCALE GENOMIC DNA]</scope>
    <source>
        <strain evidence="2 3">MDC 2473</strain>
    </source>
</reference>
<sequence>MNSEHTLRSEPKRHPIGRGWVWVRTGFDIFNKGMGASVAMIALWFVVGLVLDRLPAGGFISQLLYMVWGAGWVAVAQRGYAGHPLQFADFFAGFRQRLTPLILGGLLVLCLFSLIVLVCATLLHMWGLTGLLSQDPETLTLTVTQAQGFLLCLLLGLALMVPVLMAITFAPALIFFHGVGVWQAARLSFKGCLRNMWPFLWWGLLGAVLILFGVILFLVGLLVVLPAINYSIYAAYRDIYLEESEVTEQAPPAKEFGFEA</sequence>
<feature type="transmembrane region" description="Helical" evidence="1">
    <location>
        <begin position="101"/>
        <end position="128"/>
    </location>
</feature>
<keyword evidence="1" id="KW-0812">Transmembrane</keyword>
<keyword evidence="1" id="KW-0472">Membrane</keyword>
<dbReference type="AlphaFoldDB" id="A0A2M8H5K8"/>
<feature type="transmembrane region" description="Helical" evidence="1">
    <location>
        <begin position="149"/>
        <end position="179"/>
    </location>
</feature>
<name>A0A2M8H5K8_9GAMM</name>
<keyword evidence="1" id="KW-1133">Transmembrane helix</keyword>
<proteinExistence type="predicted"/>
<dbReference type="NCBIfam" id="NF041043">
    <property type="entry name" value="BPSS1780_fam"/>
    <property type="match status" value="1"/>
</dbReference>
<feature type="transmembrane region" description="Helical" evidence="1">
    <location>
        <begin position="199"/>
        <end position="228"/>
    </location>
</feature>
<protein>
    <recommendedName>
        <fullName evidence="4">DUF975 domain-containing protein</fullName>
    </recommendedName>
</protein>
<evidence type="ECO:0008006" key="4">
    <source>
        <dbReference type="Google" id="ProtNLM"/>
    </source>
</evidence>
<comment type="caution">
    <text evidence="2">The sequence shown here is derived from an EMBL/GenBank/DDBJ whole genome shotgun (WGS) entry which is preliminary data.</text>
</comment>
<accession>A0A2M8H5K8</accession>
<organism evidence="2 3">
    <name type="scientific">Aeromonas lusitana</name>
    <dbReference type="NCBI Taxonomy" id="931529"/>
    <lineage>
        <taxon>Bacteria</taxon>
        <taxon>Pseudomonadati</taxon>
        <taxon>Pseudomonadota</taxon>
        <taxon>Gammaproteobacteria</taxon>
        <taxon>Aeromonadales</taxon>
        <taxon>Aeromonadaceae</taxon>
        <taxon>Aeromonas</taxon>
    </lineage>
</organism>
<dbReference type="RefSeq" id="WP_100861295.1">
    <property type="nucleotide sequence ID" value="NZ_PGCP01000036.1"/>
</dbReference>
<evidence type="ECO:0000313" key="2">
    <source>
        <dbReference type="EMBL" id="PJC91848.1"/>
    </source>
</evidence>
<dbReference type="InterPro" id="IPR047798">
    <property type="entry name" value="BPSS1780-like"/>
</dbReference>
<gene>
    <name evidence="2" type="ORF">CUC44_18335</name>
</gene>
<evidence type="ECO:0000313" key="3">
    <source>
        <dbReference type="Proteomes" id="UP000232060"/>
    </source>
</evidence>
<evidence type="ECO:0000256" key="1">
    <source>
        <dbReference type="SAM" id="Phobius"/>
    </source>
</evidence>
<feature type="transmembrane region" description="Helical" evidence="1">
    <location>
        <begin position="63"/>
        <end position="81"/>
    </location>
</feature>
<feature type="transmembrane region" description="Helical" evidence="1">
    <location>
        <begin position="29"/>
        <end position="51"/>
    </location>
</feature>
<keyword evidence="3" id="KW-1185">Reference proteome</keyword>
<dbReference type="Proteomes" id="UP000232060">
    <property type="component" value="Unassembled WGS sequence"/>
</dbReference>
<dbReference type="OrthoDB" id="5298483at2"/>
<dbReference type="EMBL" id="PGCP01000036">
    <property type="protein sequence ID" value="PJC91848.1"/>
    <property type="molecule type" value="Genomic_DNA"/>
</dbReference>